<evidence type="ECO:0000313" key="3">
    <source>
        <dbReference type="EMBL" id="KAK5169384.1"/>
    </source>
</evidence>
<name>A0AAV9PB99_9PEZI</name>
<keyword evidence="1" id="KW-0732">Signal</keyword>
<dbReference type="InterPro" id="IPR035396">
    <property type="entry name" value="Bac_rhamnosid6H"/>
</dbReference>
<dbReference type="GeneID" id="89926701"/>
<dbReference type="AlphaFoldDB" id="A0AAV9PB99"/>
<comment type="caution">
    <text evidence="3">The sequence shown here is derived from an EMBL/GenBank/DDBJ whole genome shotgun (WGS) entry which is preliminary data.</text>
</comment>
<dbReference type="PANTHER" id="PTHR34987:SF6">
    <property type="entry name" value="ALPHA-L-RHAMNOSIDASE SIX-HAIRPIN GLYCOSIDASE DOMAIN-CONTAINING PROTEIN"/>
    <property type="match status" value="1"/>
</dbReference>
<dbReference type="Proteomes" id="UP001337655">
    <property type="component" value="Unassembled WGS sequence"/>
</dbReference>
<evidence type="ECO:0000259" key="2">
    <source>
        <dbReference type="Pfam" id="PF17389"/>
    </source>
</evidence>
<dbReference type="GO" id="GO:0003824">
    <property type="term" value="F:catalytic activity"/>
    <property type="evidence" value="ECO:0007669"/>
    <property type="project" value="UniProtKB-ARBA"/>
</dbReference>
<gene>
    <name evidence="3" type="ORF">LTR77_005359</name>
</gene>
<proteinExistence type="predicted"/>
<dbReference type="PANTHER" id="PTHR34987">
    <property type="entry name" value="C, PUTATIVE (AFU_ORTHOLOGUE AFUA_3G02880)-RELATED"/>
    <property type="match status" value="1"/>
</dbReference>
<dbReference type="GO" id="GO:0005975">
    <property type="term" value="P:carbohydrate metabolic process"/>
    <property type="evidence" value="ECO:0007669"/>
    <property type="project" value="InterPro"/>
</dbReference>
<dbReference type="EMBL" id="JAVRRT010000008">
    <property type="protein sequence ID" value="KAK5169384.1"/>
    <property type="molecule type" value="Genomic_DNA"/>
</dbReference>
<accession>A0AAV9PB99</accession>
<dbReference type="SUPFAM" id="SSF48208">
    <property type="entry name" value="Six-hairpin glycosidases"/>
    <property type="match status" value="1"/>
</dbReference>
<dbReference type="InterPro" id="IPR012341">
    <property type="entry name" value="6hp_glycosidase-like_sf"/>
</dbReference>
<feature type="signal peptide" evidence="1">
    <location>
        <begin position="1"/>
        <end position="19"/>
    </location>
</feature>
<evidence type="ECO:0000313" key="4">
    <source>
        <dbReference type="Proteomes" id="UP001337655"/>
    </source>
</evidence>
<keyword evidence="4" id="KW-1185">Reference proteome</keyword>
<organism evidence="3 4">
    <name type="scientific">Saxophila tyrrhenica</name>
    <dbReference type="NCBI Taxonomy" id="1690608"/>
    <lineage>
        <taxon>Eukaryota</taxon>
        <taxon>Fungi</taxon>
        <taxon>Dikarya</taxon>
        <taxon>Ascomycota</taxon>
        <taxon>Pezizomycotina</taxon>
        <taxon>Dothideomycetes</taxon>
        <taxon>Dothideomycetidae</taxon>
        <taxon>Mycosphaerellales</taxon>
        <taxon>Extremaceae</taxon>
        <taxon>Saxophila</taxon>
    </lineage>
</organism>
<feature type="domain" description="Alpha-L-rhamnosidase six-hairpin glycosidase" evidence="2">
    <location>
        <begin position="256"/>
        <end position="470"/>
    </location>
</feature>
<dbReference type="InterPro" id="IPR008928">
    <property type="entry name" value="6-hairpin_glycosidase_sf"/>
</dbReference>
<dbReference type="Gene3D" id="2.60.420.10">
    <property type="entry name" value="Maltose phosphorylase, domain 3"/>
    <property type="match status" value="1"/>
</dbReference>
<feature type="chain" id="PRO_5043978976" description="Alpha-L-rhamnosidase six-hairpin glycosidase domain-containing protein" evidence="1">
    <location>
        <begin position="20"/>
        <end position="711"/>
    </location>
</feature>
<reference evidence="3 4" key="1">
    <citation type="submission" date="2023-08" db="EMBL/GenBank/DDBJ databases">
        <title>Black Yeasts Isolated from many extreme environments.</title>
        <authorList>
            <person name="Coleine C."/>
            <person name="Stajich J.E."/>
            <person name="Selbmann L."/>
        </authorList>
    </citation>
    <scope>NUCLEOTIDE SEQUENCE [LARGE SCALE GENOMIC DNA]</scope>
    <source>
        <strain evidence="3 4">CCFEE 5935</strain>
    </source>
</reference>
<evidence type="ECO:0000256" key="1">
    <source>
        <dbReference type="SAM" id="SignalP"/>
    </source>
</evidence>
<dbReference type="RefSeq" id="XP_064658730.1">
    <property type="nucleotide sequence ID" value="XM_064802605.1"/>
</dbReference>
<dbReference type="Pfam" id="PF17389">
    <property type="entry name" value="Bac_rhamnosid6H"/>
    <property type="match status" value="1"/>
</dbReference>
<protein>
    <recommendedName>
        <fullName evidence="2">Alpha-L-rhamnosidase six-hairpin glycosidase domain-containing protein</fullName>
    </recommendedName>
</protein>
<dbReference type="Gene3D" id="1.50.10.10">
    <property type="match status" value="1"/>
</dbReference>
<sequence>MASFLPKIIPLLLATAASAAQYEQYILAPSSRSLHPVSVYNVNGTVNGAASLTGDAIGSATFDGVSAVTYDFGKNIAGLASLQIGNVDEDEYIGISFTESSLWISGEGCDATADAGIDEALWFHVTDSGTYTPDRKHERGAFRYLNVLHNTTGSIEVQQLTVEFTLAYPIFIVIEMNADLKCFSPMPHWEDDALRDYTGWFHCDDELINRVWYAGAYTNQICTINPEYGNALVHLGEIESTQKGDGFGPDTWWSNTTITNGSSALVDGAKRDRLVWAGDMAIAVPAITVATYDLISIANALDSLFGLQKANGQLPYAGVGFRPTYSATYHLYSLIGVADYYLYSGDLEYLQGKWDSWKLGLTFSLSFIDDSGMMNVTSSNDWLRFGMGGHNIEANSIFYYTINQGIMLGEVLGENSTLIDSWASKAATIKSSANNLLWDGSVGLYRDNETTTLHPQDGNSWAVVAGVADTSAKMTSISEGLAARWGPYGAPAVEAADAVSPFISGFELQMHLLAGNASAALDLMRLQWGFMLDDPRMTNSTFIEGYSSDGRLHYAPYTNDPRVSHAHGWATGPTSTLTFHFAGIKLLSAGGKTWEISPTLGGLENVDAGFSTNLGEFSSQVTAADDGSVGSLQFTTPSGTMGSVRIPGVSGSLTSSNGTSVSLVGGMARNVTGGAWTLQRNSVPQAAEGKAANSLPVSALTLVAGLIALLW</sequence>